<dbReference type="EMBL" id="JACOIJ010000014">
    <property type="protein sequence ID" value="MBD1429712.1"/>
    <property type="molecule type" value="Genomic_DNA"/>
</dbReference>
<gene>
    <name evidence="4" type="ORF">H8B04_09030</name>
</gene>
<dbReference type="InterPro" id="IPR018649">
    <property type="entry name" value="SHOCT"/>
</dbReference>
<dbReference type="Pfam" id="PF09851">
    <property type="entry name" value="SHOCT"/>
    <property type="match status" value="1"/>
</dbReference>
<dbReference type="Pfam" id="PF14470">
    <property type="entry name" value="bPH_3"/>
    <property type="match status" value="1"/>
</dbReference>
<sequence length="249" mass="28380">MSIDKFVQDGQDPKVIEKIYNKISTMLNHDEVVSYIALQKKPAVTLLPDSIAISNKRIFLCEFTKLGLATNFEIFDWKDIKDIAFKEEIFGSKVTVIPFTGENLSIDYVPKTQARRLYQLIKEVLEDIKSNSSSEPQTQTKSVEEPKTIVTKPAEPVRDLYGEPVKEFIPPKVVETPKFEPHVAKQDHTFAPPVNQTYQSPISTPPPAPVEDEDDEITLKLKKLKNLYDKQLISQSEYENKKAEILSQL</sequence>
<dbReference type="RefSeq" id="WP_165292251.1">
    <property type="nucleotide sequence ID" value="NZ_JACOIJ010000014.1"/>
</dbReference>
<dbReference type="InterPro" id="IPR039519">
    <property type="entry name" value="YokE-like_PH"/>
</dbReference>
<feature type="domain" description="YokE-like PH" evidence="3">
    <location>
        <begin position="27"/>
        <end position="123"/>
    </location>
</feature>
<evidence type="ECO:0000259" key="3">
    <source>
        <dbReference type="Pfam" id="PF14470"/>
    </source>
</evidence>
<dbReference type="Proteomes" id="UP000651271">
    <property type="component" value="Unassembled WGS sequence"/>
</dbReference>
<evidence type="ECO:0000313" key="4">
    <source>
        <dbReference type="EMBL" id="MBD1429712.1"/>
    </source>
</evidence>
<organism evidence="4 5">
    <name type="scientific">Sphingobacterium litopenaei</name>
    <dbReference type="NCBI Taxonomy" id="2763500"/>
    <lineage>
        <taxon>Bacteria</taxon>
        <taxon>Pseudomonadati</taxon>
        <taxon>Bacteroidota</taxon>
        <taxon>Sphingobacteriia</taxon>
        <taxon>Sphingobacteriales</taxon>
        <taxon>Sphingobacteriaceae</taxon>
        <taxon>Sphingobacterium</taxon>
    </lineage>
</organism>
<feature type="region of interest" description="Disordered" evidence="1">
    <location>
        <begin position="191"/>
        <end position="214"/>
    </location>
</feature>
<proteinExistence type="predicted"/>
<name>A0ABR7YEI4_9SPHI</name>
<keyword evidence="5" id="KW-1185">Reference proteome</keyword>
<accession>A0ABR7YEI4</accession>
<evidence type="ECO:0000313" key="5">
    <source>
        <dbReference type="Proteomes" id="UP000651271"/>
    </source>
</evidence>
<evidence type="ECO:0000259" key="2">
    <source>
        <dbReference type="Pfam" id="PF09851"/>
    </source>
</evidence>
<evidence type="ECO:0000256" key="1">
    <source>
        <dbReference type="SAM" id="MobiDB-lite"/>
    </source>
</evidence>
<feature type="domain" description="SHOCT" evidence="2">
    <location>
        <begin position="220"/>
        <end position="246"/>
    </location>
</feature>
<reference evidence="4 5" key="1">
    <citation type="submission" date="2020-08" db="EMBL/GenBank/DDBJ databases">
        <title>Sphingobacterium sp. DN04309 isolated from aquaculture water.</title>
        <authorList>
            <person name="Zhang M."/>
        </authorList>
    </citation>
    <scope>NUCLEOTIDE SEQUENCE [LARGE SCALE GENOMIC DNA]</scope>
    <source>
        <strain evidence="4 5">DN04309</strain>
    </source>
</reference>
<comment type="caution">
    <text evidence="4">The sequence shown here is derived from an EMBL/GenBank/DDBJ whole genome shotgun (WGS) entry which is preliminary data.</text>
</comment>
<protein>
    <submittedName>
        <fullName evidence="4">PH domain-containing protein</fullName>
    </submittedName>
</protein>